<gene>
    <name evidence="3" type="ORF">SAMN02745181_0763</name>
</gene>
<dbReference type="InParanoid" id="A0A1M6DK02"/>
<feature type="region of interest" description="Disordered" evidence="2">
    <location>
        <begin position="221"/>
        <end position="254"/>
    </location>
</feature>
<accession>A0A1M6DK02</accession>
<sequence length="254" mass="27931">MFKRLGNLIKGFFGLFVGGLEKRNPEALLEVEKENLRKQIAKFNQGLATHAGLVEKLVAQVRKLDKEENELRAKTAAHLKAGNRKLAGEFALKLKKVDAEHDDVKVQLEDAEKRYKELIRARDVSVKEARDKIESLKRGIDDMKVQKAMAELNEMAAGMVTDIGGSGDTLSRLDEIVEEERTKAAGRARVAKDSLDMTDISMKESEQDALAEMALADFAAAEGMQIETTDNQAPPSSTEEQTKSSGTMGPGVTE</sequence>
<dbReference type="RefSeq" id="WP_143158144.1">
    <property type="nucleotide sequence ID" value="NZ_FQYR01000002.1"/>
</dbReference>
<organism evidence="3 4">
    <name type="scientific">Rubritalea squalenifaciens DSM 18772</name>
    <dbReference type="NCBI Taxonomy" id="1123071"/>
    <lineage>
        <taxon>Bacteria</taxon>
        <taxon>Pseudomonadati</taxon>
        <taxon>Verrucomicrobiota</taxon>
        <taxon>Verrucomicrobiia</taxon>
        <taxon>Verrucomicrobiales</taxon>
        <taxon>Rubritaleaceae</taxon>
        <taxon>Rubritalea</taxon>
    </lineage>
</organism>
<proteinExistence type="predicted"/>
<evidence type="ECO:0000256" key="2">
    <source>
        <dbReference type="SAM" id="MobiDB-lite"/>
    </source>
</evidence>
<feature type="coiled-coil region" evidence="1">
    <location>
        <begin position="54"/>
        <end position="153"/>
    </location>
</feature>
<dbReference type="STRING" id="1123071.SAMN02745181_0763"/>
<evidence type="ECO:0000313" key="4">
    <source>
        <dbReference type="Proteomes" id="UP000184510"/>
    </source>
</evidence>
<keyword evidence="1" id="KW-0175">Coiled coil</keyword>
<protein>
    <submittedName>
        <fullName evidence="3">Phage shock protein A (PspA) family protein</fullName>
    </submittedName>
</protein>
<reference evidence="3 4" key="1">
    <citation type="submission" date="2016-11" db="EMBL/GenBank/DDBJ databases">
        <authorList>
            <person name="Jaros S."/>
            <person name="Januszkiewicz K."/>
            <person name="Wedrychowicz H."/>
        </authorList>
    </citation>
    <scope>NUCLEOTIDE SEQUENCE [LARGE SCALE GENOMIC DNA]</scope>
    <source>
        <strain evidence="3 4">DSM 18772</strain>
    </source>
</reference>
<feature type="compositionally biased region" description="Polar residues" evidence="2">
    <location>
        <begin position="226"/>
        <end position="247"/>
    </location>
</feature>
<dbReference type="AlphaFoldDB" id="A0A1M6DK02"/>
<dbReference type="EMBL" id="FQYR01000002">
    <property type="protein sequence ID" value="SHI73500.1"/>
    <property type="molecule type" value="Genomic_DNA"/>
</dbReference>
<keyword evidence="4" id="KW-1185">Reference proteome</keyword>
<name>A0A1M6DK02_9BACT</name>
<evidence type="ECO:0000256" key="1">
    <source>
        <dbReference type="SAM" id="Coils"/>
    </source>
</evidence>
<dbReference type="OrthoDB" id="9779630at2"/>
<dbReference type="Proteomes" id="UP000184510">
    <property type="component" value="Unassembled WGS sequence"/>
</dbReference>
<evidence type="ECO:0000313" key="3">
    <source>
        <dbReference type="EMBL" id="SHI73500.1"/>
    </source>
</evidence>